<sequence>MAERRNEPLEGNTPSKKKVVHCAPSDDKDNDEDRSGKQVTLYIRQVKLSPPQLYAELLTMRKRHPALYAAIEAIQIVYYDLILTVGTAPKVEVMLEAAQVHVEAKTEVVWIRYAGVTTDEIEKRISSTVSEVRTFYANFMGLEEMQGKTIEVYKLDIGDLRVASSFEYRARYDLQGAERILISTLAPLSLNSARGGFHHWPASAILPEATPLRHSDVVSQTGEINKRIDEVWDEAAHEWAKYNEANNAPVVHDNALETARQTSDIRQTYANGLVPCVRIQKDVTREEHQREGGADVALDFHSPLAGPGPALAVCLKLLAHGAPPADTLSTEAILEILGPMIDFWTICLIHRDILLAFVFFVWYLRTVSPMVLDVASAKVSYLVAIDKMHTVGRDAEGKLTCGILDGDKWNDLIPTGWICWIGQIIVVRLSEWESALAVLSSHMGRARYNPMLETTTIKLQGVAEALVQVCSNVCLDFGAAHGRRPNHEDLKDIRLQILEDNAQLIKLRDEYQKVFQDRNKALCNRIAVGTARRQDIDAGVELDELYLELGETGHAKTAKLSTAYSTTINPTPDGDRWSEEREAQFKVAPSEDQERIACGVPRHMMRHPCRPAHVGDDDEAWRVFFHSLRKGVDIARAAAQPRGDSHWTNQLSEEARKALAERRKSRRPGTPHFPSSTNPLDALQVQATESTFVDNDIDRFVLLKPLAPELFGDGDDWDVEVVMTATLWPHLRAGGDLESLGFAQLTPDTDLDFAIVVGPNSSDSWLARNAIAALAYHTPGKLDTYDQTTWHDTSLTPSFAASASNPSTTSTTTTTTATTTNTTTLEVWKLGLGVPLGLFSYKEPGNSITLYAREIQFTPQQLKAVVLRFRMFHAGHVPQLEVLLHAIGLHITAGTQHLWIRYVGQTSGKLEVRMAQAATEEQTCFGHFISLLAPGHKLKVYTLDLGYVPPPTGQIDYRTRYDLQGAEHSPVADLNGRIEDHWDKKSTPLWAAFNQKNDAKVIDENALATVKANSMVRQTYAGGYVSSVRIQKGPTAEEHNRVAGAEVALDFHSTTAGPEPVAAVRLKLHANAAPPASELSQSEIRDTLGPIINFWTSCLTHVEVWAAFVMLATYLQIVKPMVIDVASAQKWEALTPPGWISWIGQVVIVRLTPTEWSLAVMSSHMGRVKYDPLLETLIITLQGIADAITQRRENACLGFAAANGKRPEKADLRTILGKLVEDNAELFARRDACQKKLADRFAGRRR</sequence>
<dbReference type="EMBL" id="RSCE01000012">
    <property type="protein sequence ID" value="RSH78576.1"/>
    <property type="molecule type" value="Genomic_DNA"/>
</dbReference>
<evidence type="ECO:0000313" key="3">
    <source>
        <dbReference type="Proteomes" id="UP000279236"/>
    </source>
</evidence>
<keyword evidence="3" id="KW-1185">Reference proteome</keyword>
<dbReference type="GeneID" id="39586847"/>
<dbReference type="Proteomes" id="UP000279236">
    <property type="component" value="Unassembled WGS sequence"/>
</dbReference>
<proteinExistence type="predicted"/>
<evidence type="ECO:0000256" key="1">
    <source>
        <dbReference type="SAM" id="MobiDB-lite"/>
    </source>
</evidence>
<dbReference type="RefSeq" id="XP_028473723.1">
    <property type="nucleotide sequence ID" value="XM_028618045.1"/>
</dbReference>
<dbReference type="AlphaFoldDB" id="A0A427XIB5"/>
<dbReference type="OrthoDB" id="10686949at2759"/>
<feature type="region of interest" description="Disordered" evidence="1">
    <location>
        <begin position="1"/>
        <end position="36"/>
    </location>
</feature>
<evidence type="ECO:0000313" key="2">
    <source>
        <dbReference type="EMBL" id="RSH78576.1"/>
    </source>
</evidence>
<organism evidence="2 3">
    <name type="scientific">Apiotrichum porosum</name>
    <dbReference type="NCBI Taxonomy" id="105984"/>
    <lineage>
        <taxon>Eukaryota</taxon>
        <taxon>Fungi</taxon>
        <taxon>Dikarya</taxon>
        <taxon>Basidiomycota</taxon>
        <taxon>Agaricomycotina</taxon>
        <taxon>Tremellomycetes</taxon>
        <taxon>Trichosporonales</taxon>
        <taxon>Trichosporonaceae</taxon>
        <taxon>Apiotrichum</taxon>
    </lineage>
</organism>
<protein>
    <submittedName>
        <fullName evidence="2">Uncharacterized protein</fullName>
    </submittedName>
</protein>
<comment type="caution">
    <text evidence="2">The sequence shown here is derived from an EMBL/GenBank/DDBJ whole genome shotgun (WGS) entry which is preliminary data.</text>
</comment>
<name>A0A427XIB5_9TREE</name>
<accession>A0A427XIB5</accession>
<feature type="compositionally biased region" description="Basic and acidic residues" evidence="1">
    <location>
        <begin position="24"/>
        <end position="36"/>
    </location>
</feature>
<reference evidence="2 3" key="1">
    <citation type="submission" date="2018-11" db="EMBL/GenBank/DDBJ databases">
        <title>Genome sequence of Apiotrichum porosum DSM 27194.</title>
        <authorList>
            <person name="Aliyu H."/>
            <person name="Gorte O."/>
            <person name="Ochsenreither K."/>
        </authorList>
    </citation>
    <scope>NUCLEOTIDE SEQUENCE [LARGE SCALE GENOMIC DNA]</scope>
    <source>
        <strain evidence="2 3">DSM 27194</strain>
    </source>
</reference>
<feature type="region of interest" description="Disordered" evidence="1">
    <location>
        <begin position="656"/>
        <end position="679"/>
    </location>
</feature>
<gene>
    <name evidence="2" type="ORF">EHS24_002304</name>
</gene>
<dbReference type="STRING" id="105984.A0A427XIB5"/>